<evidence type="ECO:0000256" key="9">
    <source>
        <dbReference type="RuleBase" id="RU364068"/>
    </source>
</evidence>
<dbReference type="PRINTS" id="PR00377">
    <property type="entry name" value="IMPHPHTASES"/>
</dbReference>
<feature type="binding site" evidence="8">
    <location>
        <position position="224"/>
    </location>
    <ligand>
        <name>Mg(2+)</name>
        <dbReference type="ChEBI" id="CHEBI:18420"/>
        <label>1</label>
        <note>catalytic</note>
    </ligand>
</feature>
<dbReference type="EMBL" id="FQWZ01000004">
    <property type="protein sequence ID" value="SHG95937.1"/>
    <property type="molecule type" value="Genomic_DNA"/>
</dbReference>
<dbReference type="InterPro" id="IPR020583">
    <property type="entry name" value="Inositol_monoP_metal-BS"/>
</dbReference>
<dbReference type="SUPFAM" id="SSF56655">
    <property type="entry name" value="Carbohydrate phosphatase"/>
    <property type="match status" value="1"/>
</dbReference>
<dbReference type="Gene3D" id="3.30.540.10">
    <property type="entry name" value="Fructose-1,6-Bisphosphatase, subunit A, domain 1"/>
    <property type="match status" value="1"/>
</dbReference>
<dbReference type="Pfam" id="PF00459">
    <property type="entry name" value="Inositol_P"/>
    <property type="match status" value="1"/>
</dbReference>
<dbReference type="EC" id="3.1.3.25" evidence="9"/>
<dbReference type="PANTHER" id="PTHR20854">
    <property type="entry name" value="INOSITOL MONOPHOSPHATASE"/>
    <property type="match status" value="1"/>
</dbReference>
<proteinExistence type="inferred from homology"/>
<keyword evidence="11" id="KW-1185">Reference proteome</keyword>
<dbReference type="GO" id="GO:0046854">
    <property type="term" value="P:phosphatidylinositol phosphate biosynthetic process"/>
    <property type="evidence" value="ECO:0007669"/>
    <property type="project" value="InterPro"/>
</dbReference>
<evidence type="ECO:0000313" key="10">
    <source>
        <dbReference type="EMBL" id="SHG95937.1"/>
    </source>
</evidence>
<keyword evidence="5 9" id="KW-0378">Hydrolase</keyword>
<dbReference type="OrthoDB" id="9785695at2"/>
<comment type="similarity">
    <text evidence="3 9">Belongs to the inositol monophosphatase superfamily.</text>
</comment>
<dbReference type="STRING" id="490188.SAMN04488068_1986"/>
<evidence type="ECO:0000256" key="1">
    <source>
        <dbReference type="ARBA" id="ARBA00001033"/>
    </source>
</evidence>
<dbReference type="CDD" id="cd01639">
    <property type="entry name" value="IMPase"/>
    <property type="match status" value="1"/>
</dbReference>
<dbReference type="GO" id="GO:0007165">
    <property type="term" value="P:signal transduction"/>
    <property type="evidence" value="ECO:0007669"/>
    <property type="project" value="TreeGrafter"/>
</dbReference>
<gene>
    <name evidence="10" type="ORF">SAMN04488068_1986</name>
</gene>
<dbReference type="Proteomes" id="UP000199758">
    <property type="component" value="Unassembled WGS sequence"/>
</dbReference>
<feature type="binding site" evidence="8">
    <location>
        <position position="99"/>
    </location>
    <ligand>
        <name>Mg(2+)</name>
        <dbReference type="ChEBI" id="CHEBI:18420"/>
        <label>1</label>
        <note>catalytic</note>
    </ligand>
</feature>
<dbReference type="PRINTS" id="PR01959">
    <property type="entry name" value="SBIMPHPHTASE"/>
</dbReference>
<reference evidence="10 11" key="1">
    <citation type="submission" date="2016-11" db="EMBL/GenBank/DDBJ databases">
        <authorList>
            <person name="Jaros S."/>
            <person name="Januszkiewicz K."/>
            <person name="Wedrychowicz H."/>
        </authorList>
    </citation>
    <scope>NUCLEOTIDE SEQUENCE [LARGE SCALE GENOMIC DNA]</scope>
    <source>
        <strain evidence="10 11">CGMCC 1.7049</strain>
    </source>
</reference>
<dbReference type="GO" id="GO:0031564">
    <property type="term" value="P:transcription antitermination"/>
    <property type="evidence" value="ECO:0007669"/>
    <property type="project" value="UniProtKB-KW"/>
</dbReference>
<evidence type="ECO:0000256" key="8">
    <source>
        <dbReference type="PIRSR" id="PIRSR600760-2"/>
    </source>
</evidence>
<evidence type="ECO:0000256" key="7">
    <source>
        <dbReference type="ARBA" id="ARBA00022842"/>
    </source>
</evidence>
<evidence type="ECO:0000256" key="4">
    <source>
        <dbReference type="ARBA" id="ARBA00022723"/>
    </source>
</evidence>
<evidence type="ECO:0000256" key="5">
    <source>
        <dbReference type="ARBA" id="ARBA00022801"/>
    </source>
</evidence>
<keyword evidence="6" id="KW-0805">Transcription regulation</keyword>
<name>A0A1M5P2J6_9GAMM</name>
<evidence type="ECO:0000256" key="2">
    <source>
        <dbReference type="ARBA" id="ARBA00001946"/>
    </source>
</evidence>
<keyword evidence="6" id="KW-0889">Transcription antitermination</keyword>
<keyword evidence="7 8" id="KW-0460">Magnesium</keyword>
<comment type="catalytic activity">
    <reaction evidence="1 9">
        <text>a myo-inositol phosphate + H2O = myo-inositol + phosphate</text>
        <dbReference type="Rhea" id="RHEA:24056"/>
        <dbReference type="ChEBI" id="CHEBI:15377"/>
        <dbReference type="ChEBI" id="CHEBI:17268"/>
        <dbReference type="ChEBI" id="CHEBI:43474"/>
        <dbReference type="ChEBI" id="CHEBI:84139"/>
        <dbReference type="EC" id="3.1.3.25"/>
    </reaction>
</comment>
<dbReference type="AlphaFoldDB" id="A0A1M5P2J6"/>
<dbReference type="GO" id="GO:0046872">
    <property type="term" value="F:metal ion binding"/>
    <property type="evidence" value="ECO:0007669"/>
    <property type="project" value="UniProtKB-KW"/>
</dbReference>
<protein>
    <recommendedName>
        <fullName evidence="9">Inositol-1-monophosphatase</fullName>
        <ecNumber evidence="9">3.1.3.25</ecNumber>
    </recommendedName>
</protein>
<dbReference type="PROSITE" id="PS00630">
    <property type="entry name" value="IMP_2"/>
    <property type="match status" value="1"/>
</dbReference>
<evidence type="ECO:0000313" key="11">
    <source>
        <dbReference type="Proteomes" id="UP000199758"/>
    </source>
</evidence>
<dbReference type="InterPro" id="IPR033942">
    <property type="entry name" value="IMPase"/>
</dbReference>
<dbReference type="FunFam" id="3.30.540.10:FF:000003">
    <property type="entry name" value="Inositol-1-monophosphatase"/>
    <property type="match status" value="1"/>
</dbReference>
<dbReference type="GO" id="GO:0008934">
    <property type="term" value="F:inositol monophosphate 1-phosphatase activity"/>
    <property type="evidence" value="ECO:0007669"/>
    <property type="project" value="InterPro"/>
</dbReference>
<feature type="binding site" evidence="8">
    <location>
        <position position="82"/>
    </location>
    <ligand>
        <name>Mg(2+)</name>
        <dbReference type="ChEBI" id="CHEBI:18420"/>
        <label>1</label>
        <note>catalytic</note>
    </ligand>
</feature>
<dbReference type="PROSITE" id="PS00629">
    <property type="entry name" value="IMP_1"/>
    <property type="match status" value="1"/>
</dbReference>
<accession>A0A1M5P2J6</accession>
<dbReference type="InterPro" id="IPR020550">
    <property type="entry name" value="Inositol_monophosphatase_CS"/>
</dbReference>
<comment type="cofactor">
    <cofactor evidence="2 8 9">
        <name>Mg(2+)</name>
        <dbReference type="ChEBI" id="CHEBI:18420"/>
    </cofactor>
</comment>
<dbReference type="InterPro" id="IPR000760">
    <property type="entry name" value="Inositol_monophosphatase-like"/>
</dbReference>
<dbReference type="InterPro" id="IPR022337">
    <property type="entry name" value="Inositol_monophosphatase_SuhB"/>
</dbReference>
<evidence type="ECO:0000256" key="6">
    <source>
        <dbReference type="ARBA" id="ARBA00022814"/>
    </source>
</evidence>
<keyword evidence="4 8" id="KW-0479">Metal-binding</keyword>
<keyword evidence="6" id="KW-0804">Transcription</keyword>
<evidence type="ECO:0000256" key="3">
    <source>
        <dbReference type="ARBA" id="ARBA00009759"/>
    </source>
</evidence>
<feature type="binding site" evidence="8">
    <location>
        <position position="100"/>
    </location>
    <ligand>
        <name>Mg(2+)</name>
        <dbReference type="ChEBI" id="CHEBI:18420"/>
        <label>1</label>
        <note>catalytic</note>
    </ligand>
</feature>
<organism evidence="10 11">
    <name type="scientific">Hydrocarboniphaga daqingensis</name>
    <dbReference type="NCBI Taxonomy" id="490188"/>
    <lineage>
        <taxon>Bacteria</taxon>
        <taxon>Pseudomonadati</taxon>
        <taxon>Pseudomonadota</taxon>
        <taxon>Gammaproteobacteria</taxon>
        <taxon>Nevskiales</taxon>
        <taxon>Nevskiaceae</taxon>
        <taxon>Hydrocarboniphaga</taxon>
    </lineage>
</organism>
<dbReference type="PANTHER" id="PTHR20854:SF4">
    <property type="entry name" value="INOSITOL-1-MONOPHOSPHATASE-RELATED"/>
    <property type="match status" value="1"/>
</dbReference>
<sequence length="285" mass="30431">MFGILSPVPLLSGPPVHPLVNIAVSAARSAGNFIMRNLERADTLQIEHKGRNDFVTQVDRGAESEIIKLIHKAYPQHAILGEEGGKIGDNEVVWIIDPLDGTTNFLHRLPHFAVSIGVQIKGVLMHGVIYAPCTQDLYVASRGAGATLNNRRIRVSTCRELDHALVGTGVPIKPEKLPAYLPTLGAVAEATAGIRRAGAASLDLAYVASGKLDAYWEMNLKPWDMAAGLVLVQEAGGIVGELYGEGDPMNSGNVLVATPKIHGPFVDLLNTVRPRFEAAQVDAAS</sequence>
<feature type="binding site" evidence="8">
    <location>
        <position position="97"/>
    </location>
    <ligand>
        <name>Mg(2+)</name>
        <dbReference type="ChEBI" id="CHEBI:18420"/>
        <label>1</label>
        <note>catalytic</note>
    </ligand>
</feature>
<dbReference type="GO" id="GO:0006020">
    <property type="term" value="P:inositol metabolic process"/>
    <property type="evidence" value="ECO:0007669"/>
    <property type="project" value="TreeGrafter"/>
</dbReference>
<dbReference type="Gene3D" id="3.40.190.80">
    <property type="match status" value="1"/>
</dbReference>